<dbReference type="Proteomes" id="UP000669060">
    <property type="component" value="Unassembled WGS sequence"/>
</dbReference>
<protein>
    <submittedName>
        <fullName evidence="2">Uncharacterized protein</fullName>
    </submittedName>
</protein>
<dbReference type="RefSeq" id="WP_208314086.1">
    <property type="nucleotide sequence ID" value="NZ_JAELYA010000004.1"/>
</dbReference>
<organism evidence="2 3">
    <name type="scientific">Pseudomonas schmalbachii</name>
    <dbReference type="NCBI Taxonomy" id="2816993"/>
    <lineage>
        <taxon>Bacteria</taxon>
        <taxon>Pseudomonadati</taxon>
        <taxon>Pseudomonadota</taxon>
        <taxon>Gammaproteobacteria</taxon>
        <taxon>Pseudomonadales</taxon>
        <taxon>Pseudomonadaceae</taxon>
        <taxon>Pseudomonas</taxon>
    </lineage>
</organism>
<keyword evidence="1" id="KW-0732">Signal</keyword>
<evidence type="ECO:0000313" key="3">
    <source>
        <dbReference type="Proteomes" id="UP000669060"/>
    </source>
</evidence>
<evidence type="ECO:0000313" key="2">
    <source>
        <dbReference type="EMBL" id="MBO3276057.1"/>
    </source>
</evidence>
<reference evidence="2 3" key="1">
    <citation type="submission" date="2020-12" db="EMBL/GenBank/DDBJ databases">
        <title>Pseudomonas schmalbachii sp. nov. isolated from millipede gut.</title>
        <authorList>
            <person name="Shelomi M."/>
        </authorList>
    </citation>
    <scope>NUCLEOTIDE SEQUENCE [LARGE SCALE GENOMIC DNA]</scope>
    <source>
        <strain evidence="2 3">Milli4</strain>
    </source>
</reference>
<dbReference type="EMBL" id="JAELYA010000004">
    <property type="protein sequence ID" value="MBO3276057.1"/>
    <property type="molecule type" value="Genomic_DNA"/>
</dbReference>
<keyword evidence="3" id="KW-1185">Reference proteome</keyword>
<evidence type="ECO:0000256" key="1">
    <source>
        <dbReference type="SAM" id="SignalP"/>
    </source>
</evidence>
<accession>A0ABS3TQW6</accession>
<proteinExistence type="predicted"/>
<gene>
    <name evidence="2" type="ORF">JFY56_12550</name>
</gene>
<sequence>MKKSAIAALLLTTGAVHAEGIPMLNYDCPGNIAVHAEGESVHINGKEARTRKVNDKYFEAKGEGVTISISINEDETVSVSYTGKGGANGICQSSEAEE</sequence>
<name>A0ABS3TQW6_9PSED</name>
<comment type="caution">
    <text evidence="2">The sequence shown here is derived from an EMBL/GenBank/DDBJ whole genome shotgun (WGS) entry which is preliminary data.</text>
</comment>
<feature type="signal peptide" evidence="1">
    <location>
        <begin position="1"/>
        <end position="18"/>
    </location>
</feature>
<feature type="chain" id="PRO_5045127704" evidence="1">
    <location>
        <begin position="19"/>
        <end position="98"/>
    </location>
</feature>